<feature type="transmembrane region" description="Helical" evidence="6">
    <location>
        <begin position="159"/>
        <end position="180"/>
    </location>
</feature>
<dbReference type="PROSITE" id="PS50850">
    <property type="entry name" value="MFS"/>
    <property type="match status" value="1"/>
</dbReference>
<dbReference type="Pfam" id="PF07690">
    <property type="entry name" value="MFS_1"/>
    <property type="match status" value="1"/>
</dbReference>
<feature type="transmembrane region" description="Helical" evidence="6">
    <location>
        <begin position="130"/>
        <end position="153"/>
    </location>
</feature>
<feature type="transmembrane region" description="Helical" evidence="6">
    <location>
        <begin position="44"/>
        <end position="62"/>
    </location>
</feature>
<evidence type="ECO:0000256" key="1">
    <source>
        <dbReference type="ARBA" id="ARBA00004651"/>
    </source>
</evidence>
<gene>
    <name evidence="8" type="ORF">UFOPK2370_00014</name>
</gene>
<sequence length="394" mass="41541">MQTNWTKLRLLALAGSISWMGSTLTTFAVVLQYKDAYGPNGVSAIMLSMILPTILAAPYAGVLADRVRAAILLPTLLSIMGLSTFMLSFDLGFIWSLVFLAITATCGTPVGASFNATLANYATPDDLPRVMGLLQTGSSVGAMLGPGLAGYLVTVTGSFAWSFRIDAASFFVLAFAVMALRIDRKPQPQIEGEKIRAMDGVKLVMKNDLVRALVILITMVIVAVSVINIGEVFLVMDELGADAITYGIVAATFAFGSVVGAVSTSVFKVPERYHAPISVAALVALSLITLTLAFAWHWIVVAIAWFIAGFFNAGLNAYGISLIINRTPEEIRGRVMAAVRAMFSTASVVGMGIAGLLIAGFGIRNVLGAAGIACIAIIVVLAPAVLRASRRLVD</sequence>
<dbReference type="Gene3D" id="1.20.1250.20">
    <property type="entry name" value="MFS general substrate transporter like domains"/>
    <property type="match status" value="2"/>
</dbReference>
<dbReference type="InterPro" id="IPR020846">
    <property type="entry name" value="MFS_dom"/>
</dbReference>
<evidence type="ECO:0000256" key="6">
    <source>
        <dbReference type="SAM" id="Phobius"/>
    </source>
</evidence>
<evidence type="ECO:0000256" key="4">
    <source>
        <dbReference type="ARBA" id="ARBA00022989"/>
    </source>
</evidence>
<dbReference type="CDD" id="cd06173">
    <property type="entry name" value="MFS_MefA_like"/>
    <property type="match status" value="1"/>
</dbReference>
<evidence type="ECO:0000256" key="5">
    <source>
        <dbReference type="ARBA" id="ARBA00023136"/>
    </source>
</evidence>
<dbReference type="PANTHER" id="PTHR23513:SF6">
    <property type="entry name" value="MAJOR FACILITATOR SUPERFAMILY ASSOCIATED DOMAIN-CONTAINING PROTEIN"/>
    <property type="match status" value="1"/>
</dbReference>
<organism evidence="8">
    <name type="scientific">freshwater metagenome</name>
    <dbReference type="NCBI Taxonomy" id="449393"/>
    <lineage>
        <taxon>unclassified sequences</taxon>
        <taxon>metagenomes</taxon>
        <taxon>ecological metagenomes</taxon>
    </lineage>
</organism>
<name>A0A6J6MUW3_9ZZZZ</name>
<evidence type="ECO:0000313" key="8">
    <source>
        <dbReference type="EMBL" id="CAB4677602.1"/>
    </source>
</evidence>
<evidence type="ECO:0000259" key="7">
    <source>
        <dbReference type="PROSITE" id="PS50850"/>
    </source>
</evidence>
<feature type="transmembrane region" description="Helical" evidence="6">
    <location>
        <begin position="246"/>
        <end position="267"/>
    </location>
</feature>
<keyword evidence="4 6" id="KW-1133">Transmembrane helix</keyword>
<reference evidence="8" key="1">
    <citation type="submission" date="2020-05" db="EMBL/GenBank/DDBJ databases">
        <authorList>
            <person name="Chiriac C."/>
            <person name="Salcher M."/>
            <person name="Ghai R."/>
            <person name="Kavagutti S V."/>
        </authorList>
    </citation>
    <scope>NUCLEOTIDE SEQUENCE</scope>
</reference>
<dbReference type="InterPro" id="IPR036259">
    <property type="entry name" value="MFS_trans_sf"/>
</dbReference>
<accession>A0A6J6MUW3</accession>
<feature type="transmembrane region" description="Helical" evidence="6">
    <location>
        <begin position="367"/>
        <end position="386"/>
    </location>
</feature>
<keyword evidence="5 6" id="KW-0472">Membrane</keyword>
<comment type="subcellular location">
    <subcellularLocation>
        <location evidence="1">Cell membrane</location>
        <topology evidence="1">Multi-pass membrane protein</topology>
    </subcellularLocation>
</comment>
<feature type="transmembrane region" description="Helical" evidence="6">
    <location>
        <begin position="279"/>
        <end position="299"/>
    </location>
</feature>
<feature type="transmembrane region" description="Helical" evidence="6">
    <location>
        <begin position="69"/>
        <end position="87"/>
    </location>
</feature>
<dbReference type="GO" id="GO:0022857">
    <property type="term" value="F:transmembrane transporter activity"/>
    <property type="evidence" value="ECO:0007669"/>
    <property type="project" value="InterPro"/>
</dbReference>
<feature type="transmembrane region" description="Helical" evidence="6">
    <location>
        <begin position="305"/>
        <end position="325"/>
    </location>
</feature>
<dbReference type="GO" id="GO:0005886">
    <property type="term" value="C:plasma membrane"/>
    <property type="evidence" value="ECO:0007669"/>
    <property type="project" value="UniProtKB-SubCell"/>
</dbReference>
<dbReference type="SUPFAM" id="SSF103473">
    <property type="entry name" value="MFS general substrate transporter"/>
    <property type="match status" value="1"/>
</dbReference>
<feature type="transmembrane region" description="Helical" evidence="6">
    <location>
        <begin position="93"/>
        <end position="118"/>
    </location>
</feature>
<dbReference type="PANTHER" id="PTHR23513">
    <property type="entry name" value="INTEGRAL MEMBRANE EFFLUX PROTEIN-RELATED"/>
    <property type="match status" value="1"/>
</dbReference>
<dbReference type="InterPro" id="IPR011701">
    <property type="entry name" value="MFS"/>
</dbReference>
<keyword evidence="3 6" id="KW-0812">Transmembrane</keyword>
<evidence type="ECO:0000256" key="2">
    <source>
        <dbReference type="ARBA" id="ARBA00022475"/>
    </source>
</evidence>
<feature type="transmembrane region" description="Helical" evidence="6">
    <location>
        <begin position="337"/>
        <end position="361"/>
    </location>
</feature>
<keyword evidence="2" id="KW-1003">Cell membrane</keyword>
<proteinExistence type="predicted"/>
<protein>
    <submittedName>
        <fullName evidence="8">Unannotated protein</fullName>
    </submittedName>
</protein>
<evidence type="ECO:0000256" key="3">
    <source>
        <dbReference type="ARBA" id="ARBA00022692"/>
    </source>
</evidence>
<feature type="domain" description="Major facilitator superfamily (MFS) profile" evidence="7">
    <location>
        <begin position="209"/>
        <end position="394"/>
    </location>
</feature>
<dbReference type="EMBL" id="CAEZXK010000001">
    <property type="protein sequence ID" value="CAB4677602.1"/>
    <property type="molecule type" value="Genomic_DNA"/>
</dbReference>
<dbReference type="AlphaFoldDB" id="A0A6J6MUW3"/>
<feature type="transmembrane region" description="Helical" evidence="6">
    <location>
        <begin position="212"/>
        <end position="234"/>
    </location>
</feature>